<evidence type="ECO:0000256" key="4">
    <source>
        <dbReference type="ARBA" id="ARBA00022989"/>
    </source>
</evidence>
<dbReference type="EMBL" id="KT246749">
    <property type="protein sequence ID" value="ALL40840.1"/>
    <property type="molecule type" value="mRNA"/>
</dbReference>
<reference evidence="8" key="1">
    <citation type="submission" date="2015-07" db="EMBL/GenBank/DDBJ databases">
        <title>Elucidating the P. pachyrhizi secretome and potential effectors.</title>
        <authorList>
            <person name="de Carvalho M.C.C.G."/>
            <person name="Nascimento L.C."/>
            <person name="Darben L.M."/>
            <person name="Polizel-Podanosqui A.M."/>
            <person name="Lopes-Caitar V.S."/>
            <person name="Rocha C.S."/>
            <person name="Qi M."/>
            <person name="Carazolle M."/>
            <person name="Kuwahara M.K."/>
            <person name="Pereira G.A.G."/>
            <person name="Abdelnoor R.V."/>
            <person name="Whitham S.A."/>
            <person name="Marcelino-Guimaraes F.C."/>
        </authorList>
    </citation>
    <scope>NUCLEOTIDE SEQUENCE</scope>
</reference>
<accession>A0A0S1MIY9</accession>
<organism evidence="8">
    <name type="scientific">Phakopsora pachyrhizi</name>
    <name type="common">Asian soybean rust disease fungus</name>
    <dbReference type="NCBI Taxonomy" id="170000"/>
    <lineage>
        <taxon>Eukaryota</taxon>
        <taxon>Fungi</taxon>
        <taxon>Dikarya</taxon>
        <taxon>Basidiomycota</taxon>
        <taxon>Pucciniomycotina</taxon>
        <taxon>Pucciniomycetes</taxon>
        <taxon>Pucciniales</taxon>
        <taxon>Phakopsoraceae</taxon>
        <taxon>Phakopsora</taxon>
    </lineage>
</organism>
<feature type="transmembrane region" description="Helical" evidence="6">
    <location>
        <begin position="12"/>
        <end position="31"/>
    </location>
</feature>
<dbReference type="PROSITE" id="PS50850">
    <property type="entry name" value="MFS"/>
    <property type="match status" value="1"/>
</dbReference>
<dbReference type="GO" id="GO:0015149">
    <property type="term" value="F:hexose transmembrane transporter activity"/>
    <property type="evidence" value="ECO:0007669"/>
    <property type="project" value="TreeGrafter"/>
</dbReference>
<dbReference type="SUPFAM" id="SSF103473">
    <property type="entry name" value="MFS general substrate transporter"/>
    <property type="match status" value="1"/>
</dbReference>
<comment type="subcellular location">
    <subcellularLocation>
        <location evidence="1">Membrane</location>
        <topology evidence="1">Multi-pass membrane protein</topology>
    </subcellularLocation>
</comment>
<dbReference type="Gene3D" id="1.20.1250.20">
    <property type="entry name" value="MFS general substrate transporter like domains"/>
    <property type="match status" value="1"/>
</dbReference>
<feature type="transmembrane region" description="Helical" evidence="6">
    <location>
        <begin position="64"/>
        <end position="89"/>
    </location>
</feature>
<dbReference type="GO" id="GO:0016020">
    <property type="term" value="C:membrane"/>
    <property type="evidence" value="ECO:0007669"/>
    <property type="project" value="UniProtKB-SubCell"/>
</dbReference>
<evidence type="ECO:0000256" key="6">
    <source>
        <dbReference type="SAM" id="Phobius"/>
    </source>
</evidence>
<dbReference type="InterPro" id="IPR045263">
    <property type="entry name" value="GLUT"/>
</dbReference>
<keyword evidence="5 6" id="KW-0472">Membrane</keyword>
<dbReference type="PANTHER" id="PTHR23503:SF8">
    <property type="entry name" value="FACILITATED GLUCOSE TRANSPORTER PROTEIN 1"/>
    <property type="match status" value="1"/>
</dbReference>
<evidence type="ECO:0000256" key="5">
    <source>
        <dbReference type="ARBA" id="ARBA00023136"/>
    </source>
</evidence>
<dbReference type="InterPro" id="IPR005828">
    <property type="entry name" value="MFS_sugar_transport-like"/>
</dbReference>
<evidence type="ECO:0000313" key="8">
    <source>
        <dbReference type="EMBL" id="ALL40840.1"/>
    </source>
</evidence>
<dbReference type="Pfam" id="PF00083">
    <property type="entry name" value="Sugar_tr"/>
    <property type="match status" value="1"/>
</dbReference>
<feature type="transmembrane region" description="Helical" evidence="6">
    <location>
        <begin position="38"/>
        <end position="58"/>
    </location>
</feature>
<protein>
    <recommendedName>
        <fullName evidence="7">Major facilitator superfamily (MFS) profile domain-containing protein</fullName>
    </recommendedName>
</protein>
<keyword evidence="3 6" id="KW-0812">Transmembrane</keyword>
<sequence>MKSVLPTQAIYISLFITAINLLMTFPPLFLIDRLGRRPLLLISSTMMALSSFILGHSINLGLAIPSSLAIVIFVAGFSLGLGPVPFVILSEVVPNHAISSVGSLGLAVNWASNFIVGLMFLPLRNWLNNIDGDGDVIILLLLVEGLKSFQLKKPQKKCV</sequence>
<evidence type="ECO:0000256" key="1">
    <source>
        <dbReference type="ARBA" id="ARBA00004141"/>
    </source>
</evidence>
<dbReference type="InterPro" id="IPR020846">
    <property type="entry name" value="MFS_dom"/>
</dbReference>
<dbReference type="PANTHER" id="PTHR23503">
    <property type="entry name" value="SOLUTE CARRIER FAMILY 2"/>
    <property type="match status" value="1"/>
</dbReference>
<proteinExistence type="evidence at transcript level"/>
<dbReference type="InterPro" id="IPR036259">
    <property type="entry name" value="MFS_trans_sf"/>
</dbReference>
<evidence type="ECO:0000256" key="2">
    <source>
        <dbReference type="ARBA" id="ARBA00022448"/>
    </source>
</evidence>
<evidence type="ECO:0000259" key="7">
    <source>
        <dbReference type="PROSITE" id="PS50850"/>
    </source>
</evidence>
<keyword evidence="2" id="KW-0813">Transport</keyword>
<dbReference type="AlphaFoldDB" id="A0A0S1MIY9"/>
<evidence type="ECO:0000256" key="3">
    <source>
        <dbReference type="ARBA" id="ARBA00022692"/>
    </source>
</evidence>
<feature type="domain" description="Major facilitator superfamily (MFS) profile" evidence="7">
    <location>
        <begin position="1"/>
        <end position="159"/>
    </location>
</feature>
<name>A0A0S1MIY9_PHAPC</name>
<feature type="transmembrane region" description="Helical" evidence="6">
    <location>
        <begin position="101"/>
        <end position="121"/>
    </location>
</feature>
<keyword evidence="4 6" id="KW-1133">Transmembrane helix</keyword>